<dbReference type="AlphaFoldDB" id="A0AAU8JJB2"/>
<evidence type="ECO:0000313" key="1">
    <source>
        <dbReference type="EMBL" id="XCM38520.1"/>
    </source>
</evidence>
<accession>A0AAU8JJB2</accession>
<protein>
    <submittedName>
        <fullName evidence="1">Uncharacterized protein</fullName>
    </submittedName>
</protein>
<proteinExistence type="predicted"/>
<dbReference type="RefSeq" id="WP_190882958.1">
    <property type="nucleotide sequence ID" value="NZ_CP159837.1"/>
</dbReference>
<sequence>MSSQLYQASEIISTIIATIARLFWAQALRPYAFSITAIFSASKPQIPVGAKHDRRQIIAENIVRAKHSVGANGHSPLYGRMAIRPCTGEWPFAPTAENIK</sequence>
<gene>
    <name evidence="1" type="ORF">ABWT76_001373</name>
</gene>
<dbReference type="EMBL" id="CP159837">
    <property type="protein sequence ID" value="XCM38520.1"/>
    <property type="molecule type" value="Genomic_DNA"/>
</dbReference>
<name>A0AAU8JJB2_9CYAN</name>
<organism evidence="1">
    <name type="scientific">Planktothricoides raciborskii GIHE-MW2</name>
    <dbReference type="NCBI Taxonomy" id="2792601"/>
    <lineage>
        <taxon>Bacteria</taxon>
        <taxon>Bacillati</taxon>
        <taxon>Cyanobacteriota</taxon>
        <taxon>Cyanophyceae</taxon>
        <taxon>Oscillatoriophycideae</taxon>
        <taxon>Oscillatoriales</taxon>
        <taxon>Oscillatoriaceae</taxon>
        <taxon>Planktothricoides</taxon>
    </lineage>
</organism>
<reference evidence="1" key="1">
    <citation type="submission" date="2024-07" db="EMBL/GenBank/DDBJ databases">
        <authorList>
            <person name="Kim Y.J."/>
            <person name="Jeong J.Y."/>
        </authorList>
    </citation>
    <scope>NUCLEOTIDE SEQUENCE</scope>
    <source>
        <strain evidence="1">GIHE-MW2</strain>
    </source>
</reference>